<gene>
    <name evidence="2" type="ORF">SODALDRAFT_328325</name>
</gene>
<name>A0A3N2PN72_SODAK</name>
<reference evidence="2 3" key="1">
    <citation type="journal article" date="2018" name="Mol. Ecol.">
        <title>The obligate alkalophilic soda-lake fungus Sodiomyces alkalinus has shifted to a protein diet.</title>
        <authorList>
            <person name="Grum-Grzhimaylo A.A."/>
            <person name="Falkoski D.L."/>
            <person name="van den Heuvel J."/>
            <person name="Valero-Jimenez C.A."/>
            <person name="Min B."/>
            <person name="Choi I.G."/>
            <person name="Lipzen A."/>
            <person name="Daum C.G."/>
            <person name="Aanen D.K."/>
            <person name="Tsang A."/>
            <person name="Henrissat B."/>
            <person name="Bilanenko E.N."/>
            <person name="de Vries R.P."/>
            <person name="van Kan J.A.L."/>
            <person name="Grigoriev I.V."/>
            <person name="Debets A.J.M."/>
        </authorList>
    </citation>
    <scope>NUCLEOTIDE SEQUENCE [LARGE SCALE GENOMIC DNA]</scope>
    <source>
        <strain evidence="2 3">F11</strain>
    </source>
</reference>
<dbReference type="Proteomes" id="UP000272025">
    <property type="component" value="Unassembled WGS sequence"/>
</dbReference>
<proteinExistence type="predicted"/>
<feature type="compositionally biased region" description="Basic residues" evidence="1">
    <location>
        <begin position="100"/>
        <end position="109"/>
    </location>
</feature>
<keyword evidence="3" id="KW-1185">Reference proteome</keyword>
<dbReference type="OrthoDB" id="5148182at2759"/>
<dbReference type="GeneID" id="39579139"/>
<accession>A0A3N2PN72</accession>
<dbReference type="RefSeq" id="XP_028463745.1">
    <property type="nucleotide sequence ID" value="XM_028610661.1"/>
</dbReference>
<organism evidence="2 3">
    <name type="scientific">Sodiomyces alkalinus (strain CBS 110278 / VKM F-3762 / F11)</name>
    <name type="common">Alkaliphilic filamentous fungus</name>
    <dbReference type="NCBI Taxonomy" id="1314773"/>
    <lineage>
        <taxon>Eukaryota</taxon>
        <taxon>Fungi</taxon>
        <taxon>Dikarya</taxon>
        <taxon>Ascomycota</taxon>
        <taxon>Pezizomycotina</taxon>
        <taxon>Sordariomycetes</taxon>
        <taxon>Hypocreomycetidae</taxon>
        <taxon>Glomerellales</taxon>
        <taxon>Plectosphaerellaceae</taxon>
        <taxon>Sodiomyces</taxon>
    </lineage>
</organism>
<evidence type="ECO:0000313" key="3">
    <source>
        <dbReference type="Proteomes" id="UP000272025"/>
    </source>
</evidence>
<feature type="region of interest" description="Disordered" evidence="1">
    <location>
        <begin position="192"/>
        <end position="217"/>
    </location>
</feature>
<feature type="region of interest" description="Disordered" evidence="1">
    <location>
        <begin position="37"/>
        <end position="70"/>
    </location>
</feature>
<dbReference type="EMBL" id="ML119060">
    <property type="protein sequence ID" value="ROT35939.1"/>
    <property type="molecule type" value="Genomic_DNA"/>
</dbReference>
<protein>
    <submittedName>
        <fullName evidence="2">Uncharacterized protein</fullName>
    </submittedName>
</protein>
<dbReference type="AlphaFoldDB" id="A0A3N2PN72"/>
<dbReference type="STRING" id="1314773.A0A3N2PN72"/>
<evidence type="ECO:0000313" key="2">
    <source>
        <dbReference type="EMBL" id="ROT35939.1"/>
    </source>
</evidence>
<feature type="compositionally biased region" description="Basic residues" evidence="1">
    <location>
        <begin position="122"/>
        <end position="140"/>
    </location>
</feature>
<feature type="region of interest" description="Disordered" evidence="1">
    <location>
        <begin position="87"/>
        <end position="167"/>
    </location>
</feature>
<feature type="compositionally biased region" description="Pro residues" evidence="1">
    <location>
        <begin position="199"/>
        <end position="214"/>
    </location>
</feature>
<feature type="compositionally biased region" description="Acidic residues" evidence="1">
    <location>
        <begin position="46"/>
        <end position="59"/>
    </location>
</feature>
<sequence>MSADGHSESVAMEKLHVQSALAVHHFLATNGVSYPPHFKVQSVGGLDDDDDDDDDDDAGDGCSSGDNRGRAQSLTALGASELVSLCDSGSEASDDQVMQMRRRRPKRRTSATILLSSQSRGGLKRQGQRQERRRPVRVRIHTTSSEDSDNDDGDETRSPPSPKIKPKVVIPTEFAEPSAPPTFTVLLLSGPSDSVSPASFPPPPPAPAPAPPSSRPCSNFHARVRLLSSNLSHGVEQRHGDDFVTTLPLPTLRSLLDAVAAHVYASARASSNGSRPSARVTIRVRLRRARVEGVMCDLSGFRSDDLGVVFEGAAREKGLPFFEVEAETMQPAS</sequence>
<evidence type="ECO:0000256" key="1">
    <source>
        <dbReference type="SAM" id="MobiDB-lite"/>
    </source>
</evidence>